<proteinExistence type="predicted"/>
<dbReference type="EMBL" id="LCWV01000022">
    <property type="protein sequence ID" value="PWI66888.1"/>
    <property type="molecule type" value="Genomic_DNA"/>
</dbReference>
<gene>
    <name evidence="2" type="ORF">PCL_04732</name>
</gene>
<protein>
    <submittedName>
        <fullName evidence="2">Uncharacterized protein</fullName>
    </submittedName>
</protein>
<feature type="compositionally biased region" description="Basic residues" evidence="1">
    <location>
        <begin position="50"/>
        <end position="59"/>
    </location>
</feature>
<dbReference type="AlphaFoldDB" id="A0A2U3DXA3"/>
<dbReference type="Proteomes" id="UP000245956">
    <property type="component" value="Unassembled WGS sequence"/>
</dbReference>
<feature type="region of interest" description="Disordered" evidence="1">
    <location>
        <begin position="44"/>
        <end position="69"/>
    </location>
</feature>
<evidence type="ECO:0000313" key="2">
    <source>
        <dbReference type="EMBL" id="PWI66888.1"/>
    </source>
</evidence>
<evidence type="ECO:0000256" key="1">
    <source>
        <dbReference type="SAM" id="MobiDB-lite"/>
    </source>
</evidence>
<feature type="compositionally biased region" description="Polar residues" evidence="1">
    <location>
        <begin position="153"/>
        <end position="171"/>
    </location>
</feature>
<name>A0A2U3DXA3_PURLI</name>
<comment type="caution">
    <text evidence="2">The sequence shown here is derived from an EMBL/GenBank/DDBJ whole genome shotgun (WGS) entry which is preliminary data.</text>
</comment>
<accession>A0A2U3DXA3</accession>
<sequence length="261" mass="28348">MDAVSAPGTELGFPSLVSIIIWQQLAITTRHRRRRQQTAMVATRTQAKQQQHRPAHRLPRQPCRPPGHPSVAHGFGRRVIGTPPGTPWLHLHTRGYIYIHKAHEASSITIWPFLQRTHALSRVPLHWRHTRRPQAPVDITPSPPVVDSPCSSGTRYQSPTADESSLCNTHSRMVAQGAPPLRRRRSALAKDSSSTGRGSPAAASRVALIDLGTKAARWTDVCGLPVTQQHGAAQGRTSVDAALLHVTASCRALSNGVANGS</sequence>
<feature type="region of interest" description="Disordered" evidence="1">
    <location>
        <begin position="134"/>
        <end position="202"/>
    </location>
</feature>
<evidence type="ECO:0000313" key="3">
    <source>
        <dbReference type="Proteomes" id="UP000245956"/>
    </source>
</evidence>
<organism evidence="2 3">
    <name type="scientific">Purpureocillium lilacinum</name>
    <name type="common">Paecilomyces lilacinus</name>
    <dbReference type="NCBI Taxonomy" id="33203"/>
    <lineage>
        <taxon>Eukaryota</taxon>
        <taxon>Fungi</taxon>
        <taxon>Dikarya</taxon>
        <taxon>Ascomycota</taxon>
        <taxon>Pezizomycotina</taxon>
        <taxon>Sordariomycetes</taxon>
        <taxon>Hypocreomycetidae</taxon>
        <taxon>Hypocreales</taxon>
        <taxon>Ophiocordycipitaceae</taxon>
        <taxon>Purpureocillium</taxon>
    </lineage>
</organism>
<reference evidence="2 3" key="1">
    <citation type="journal article" date="2016" name="Front. Microbiol.">
        <title>Genome and transcriptome sequences reveal the specific parasitism of the nematophagous Purpureocillium lilacinum 36-1.</title>
        <authorList>
            <person name="Xie J."/>
            <person name="Li S."/>
            <person name="Mo C."/>
            <person name="Xiao X."/>
            <person name="Peng D."/>
            <person name="Wang G."/>
            <person name="Xiao Y."/>
        </authorList>
    </citation>
    <scope>NUCLEOTIDE SEQUENCE [LARGE SCALE GENOMIC DNA]</scope>
    <source>
        <strain evidence="2 3">36-1</strain>
    </source>
</reference>